<dbReference type="SMART" id="SM00487">
    <property type="entry name" value="DEXDc"/>
    <property type="match status" value="1"/>
</dbReference>
<evidence type="ECO:0000256" key="4">
    <source>
        <dbReference type="ARBA" id="ARBA00022801"/>
    </source>
</evidence>
<feature type="domain" description="Helicase ATP-binding" evidence="9">
    <location>
        <begin position="31"/>
        <end position="222"/>
    </location>
</feature>
<evidence type="ECO:0000313" key="11">
    <source>
        <dbReference type="Proteomes" id="UP001321473"/>
    </source>
</evidence>
<dbReference type="InterPro" id="IPR014001">
    <property type="entry name" value="Helicase_ATP-bd"/>
</dbReference>
<keyword evidence="11" id="KW-1185">Reference proteome</keyword>
<evidence type="ECO:0000256" key="1">
    <source>
        <dbReference type="ARBA" id="ARBA00012552"/>
    </source>
</evidence>
<gene>
    <name evidence="10" type="ORF">V5799_032033</name>
</gene>
<dbReference type="PANTHER" id="PTHR22655:SF2">
    <property type="entry name" value="ATP-DEPENDENT RNA HELICASE TDRD12-RELATED"/>
    <property type="match status" value="1"/>
</dbReference>
<dbReference type="EMBL" id="JARKHS020027462">
    <property type="protein sequence ID" value="KAK8765358.1"/>
    <property type="molecule type" value="Genomic_DNA"/>
</dbReference>
<dbReference type="GO" id="GO:0003724">
    <property type="term" value="F:RNA helicase activity"/>
    <property type="evidence" value="ECO:0007669"/>
    <property type="project" value="UniProtKB-EC"/>
</dbReference>
<evidence type="ECO:0000256" key="5">
    <source>
        <dbReference type="ARBA" id="ARBA00022806"/>
    </source>
</evidence>
<evidence type="ECO:0000256" key="3">
    <source>
        <dbReference type="ARBA" id="ARBA00022741"/>
    </source>
</evidence>
<keyword evidence="6" id="KW-0067">ATP-binding</keyword>
<keyword evidence="4" id="KW-0378">Hydrolase</keyword>
<dbReference type="PANTHER" id="PTHR22655">
    <property type="entry name" value="ATP-DEPENDENT RNA HELICASE TDRD12-RELATED"/>
    <property type="match status" value="1"/>
</dbReference>
<dbReference type="Proteomes" id="UP001321473">
    <property type="component" value="Unassembled WGS sequence"/>
</dbReference>
<dbReference type="InterPro" id="IPR027417">
    <property type="entry name" value="P-loop_NTPase"/>
</dbReference>
<organism evidence="10 11">
    <name type="scientific">Amblyomma americanum</name>
    <name type="common">Lone star tick</name>
    <dbReference type="NCBI Taxonomy" id="6943"/>
    <lineage>
        <taxon>Eukaryota</taxon>
        <taxon>Metazoa</taxon>
        <taxon>Ecdysozoa</taxon>
        <taxon>Arthropoda</taxon>
        <taxon>Chelicerata</taxon>
        <taxon>Arachnida</taxon>
        <taxon>Acari</taxon>
        <taxon>Parasitiformes</taxon>
        <taxon>Ixodida</taxon>
        <taxon>Ixodoidea</taxon>
        <taxon>Ixodidae</taxon>
        <taxon>Amblyomminae</taxon>
        <taxon>Amblyomma</taxon>
    </lineage>
</organism>
<protein>
    <recommendedName>
        <fullName evidence="1">RNA helicase</fullName>
        <ecNumber evidence="1">3.6.4.13</ecNumber>
    </recommendedName>
</protein>
<evidence type="ECO:0000256" key="8">
    <source>
        <dbReference type="SAM" id="MobiDB-lite"/>
    </source>
</evidence>
<dbReference type="AlphaFoldDB" id="A0AAQ4DSB8"/>
<name>A0AAQ4DSB8_AMBAM</name>
<dbReference type="Pfam" id="PF00270">
    <property type="entry name" value="DEAD"/>
    <property type="match status" value="1"/>
</dbReference>
<reference evidence="10 11" key="1">
    <citation type="journal article" date="2023" name="Arcadia Sci">
        <title>De novo assembly of a long-read Amblyomma americanum tick genome.</title>
        <authorList>
            <person name="Chou S."/>
            <person name="Poskanzer K.E."/>
            <person name="Rollins M."/>
            <person name="Thuy-Boun P.S."/>
        </authorList>
    </citation>
    <scope>NUCLEOTIDE SEQUENCE [LARGE SCALE GENOMIC DNA]</scope>
    <source>
        <strain evidence="10">F_SG_1</strain>
        <tissue evidence="10">Salivary glands</tissue>
    </source>
</reference>
<feature type="compositionally biased region" description="Low complexity" evidence="8">
    <location>
        <begin position="309"/>
        <end position="319"/>
    </location>
</feature>
<evidence type="ECO:0000313" key="10">
    <source>
        <dbReference type="EMBL" id="KAK8765358.1"/>
    </source>
</evidence>
<dbReference type="PROSITE" id="PS51192">
    <property type="entry name" value="HELICASE_ATP_BIND_1"/>
    <property type="match status" value="1"/>
</dbReference>
<dbReference type="GO" id="GO:0003676">
    <property type="term" value="F:nucleic acid binding"/>
    <property type="evidence" value="ECO:0007669"/>
    <property type="project" value="InterPro"/>
</dbReference>
<keyword evidence="5" id="KW-0347">Helicase</keyword>
<evidence type="ECO:0000256" key="2">
    <source>
        <dbReference type="ARBA" id="ARBA00022737"/>
    </source>
</evidence>
<dbReference type="InterPro" id="IPR011545">
    <property type="entry name" value="DEAD/DEAH_box_helicase_dom"/>
</dbReference>
<evidence type="ECO:0000256" key="7">
    <source>
        <dbReference type="ARBA" id="ARBA00047984"/>
    </source>
</evidence>
<dbReference type="SUPFAM" id="SSF52540">
    <property type="entry name" value="P-loop containing nucleoside triphosphate hydrolases"/>
    <property type="match status" value="1"/>
</dbReference>
<proteinExistence type="predicted"/>
<feature type="region of interest" description="Disordered" evidence="8">
    <location>
        <begin position="309"/>
        <end position="329"/>
    </location>
</feature>
<dbReference type="Gene3D" id="3.40.50.300">
    <property type="entry name" value="P-loop containing nucleotide triphosphate hydrolases"/>
    <property type="match status" value="1"/>
</dbReference>
<dbReference type="GO" id="GO:0042078">
    <property type="term" value="P:germ-line stem cell division"/>
    <property type="evidence" value="ECO:0007669"/>
    <property type="project" value="TreeGrafter"/>
</dbReference>
<sequence>MRFFLLLRLLQETNLRSQGIRAPTSIQSVVWPAVDSGRTIVAVGSPHSGKTLAYLIPLVSRVLTETDYERLPEGPGPLVLILASTWKGVCRIYEQFKLLTEKIDGPRCTVLYAGGSEKGKEVEVVNGCDILVATPNTFLRYLENFNRLVVNLYRCCHLVLDDGERLLDKYASEVAKVVNELWKSQACRHPSIRLEQIIVCSTVWSRCVDLFLHKLLVNKSPLVFFSSFFEAAIYAKVQTVTHYAEPDMHRDTLLGILRGSQCQKVVVCTSTREAAVALNHLLSLENVYSLLIHDRLPMAKISETMPSSVHGSAVSASSSTDVKSFHPMS</sequence>
<keyword evidence="2" id="KW-0677">Repeat</keyword>
<comment type="catalytic activity">
    <reaction evidence="7">
        <text>ATP + H2O = ADP + phosphate + H(+)</text>
        <dbReference type="Rhea" id="RHEA:13065"/>
        <dbReference type="ChEBI" id="CHEBI:15377"/>
        <dbReference type="ChEBI" id="CHEBI:15378"/>
        <dbReference type="ChEBI" id="CHEBI:30616"/>
        <dbReference type="ChEBI" id="CHEBI:43474"/>
        <dbReference type="ChEBI" id="CHEBI:456216"/>
        <dbReference type="EC" id="3.6.4.13"/>
    </reaction>
</comment>
<dbReference type="GO" id="GO:0005524">
    <property type="term" value="F:ATP binding"/>
    <property type="evidence" value="ECO:0007669"/>
    <property type="project" value="UniProtKB-KW"/>
</dbReference>
<accession>A0AAQ4DSB8</accession>
<evidence type="ECO:0000256" key="6">
    <source>
        <dbReference type="ARBA" id="ARBA00022840"/>
    </source>
</evidence>
<dbReference type="EC" id="3.6.4.13" evidence="1"/>
<dbReference type="GO" id="GO:0016787">
    <property type="term" value="F:hydrolase activity"/>
    <property type="evidence" value="ECO:0007669"/>
    <property type="project" value="UniProtKB-KW"/>
</dbReference>
<comment type="caution">
    <text evidence="10">The sequence shown here is derived from an EMBL/GenBank/DDBJ whole genome shotgun (WGS) entry which is preliminary data.</text>
</comment>
<evidence type="ECO:0000259" key="9">
    <source>
        <dbReference type="PROSITE" id="PS51192"/>
    </source>
</evidence>
<keyword evidence="3" id="KW-0547">Nucleotide-binding</keyword>